<dbReference type="VEuPathDB" id="MicrosporidiaDB:SLOPH_1928"/>
<sequence length="133" mass="15687">MERNINEKIDLINSLFMQMENKPGVSLIDILKEEITKLKKLNKEYKELIDGKSIVHTEKRTSKTRYHLADGSTYVVDRNNKYRYLYDVKTKIITYEFPNGQVEKSYPVGIKEIRYPDGTIGVRTGNKEYEYLK</sequence>
<reference evidence="2" key="1">
    <citation type="journal article" date="2013" name="PLoS Genet.">
        <title>The genome of Spraguea lophii and the basis of host-microsporidian interactions.</title>
        <authorList>
            <person name="Campbell S.E."/>
            <person name="Williams T.A."/>
            <person name="Yousuf A."/>
            <person name="Soanes D.M."/>
            <person name="Paszkiewicz K.H."/>
            <person name="Williams B.A.P."/>
        </authorList>
    </citation>
    <scope>NUCLEOTIDE SEQUENCE [LARGE SCALE GENOMIC DNA]</scope>
    <source>
        <strain evidence="2">42_110</strain>
    </source>
</reference>
<proteinExistence type="predicted"/>
<organism evidence="1 2">
    <name type="scientific">Spraguea lophii (strain 42_110)</name>
    <name type="common">Microsporidian parasite</name>
    <dbReference type="NCBI Taxonomy" id="1358809"/>
    <lineage>
        <taxon>Eukaryota</taxon>
        <taxon>Fungi</taxon>
        <taxon>Fungi incertae sedis</taxon>
        <taxon>Microsporidia</taxon>
        <taxon>Spragueidae</taxon>
        <taxon>Spraguea</taxon>
    </lineage>
</organism>
<evidence type="ECO:0000313" key="1">
    <source>
        <dbReference type="EMBL" id="EPR77940.1"/>
    </source>
</evidence>
<dbReference type="OMA" id="KEIRMPD"/>
<dbReference type="EMBL" id="ATCN01001135">
    <property type="protein sequence ID" value="EPR77940.1"/>
    <property type="molecule type" value="Genomic_DNA"/>
</dbReference>
<dbReference type="OrthoDB" id="10252174at2759"/>
<dbReference type="HOGENOM" id="CLU_131641_0_0_1"/>
<comment type="caution">
    <text evidence="1">The sequence shown here is derived from an EMBL/GenBank/DDBJ whole genome shotgun (WGS) entry which is preliminary data.</text>
</comment>
<protein>
    <submittedName>
        <fullName evidence="1">T-complex protein 10</fullName>
    </submittedName>
</protein>
<dbReference type="InParanoid" id="S7W582"/>
<dbReference type="AlphaFoldDB" id="S7W582"/>
<dbReference type="Proteomes" id="UP000014978">
    <property type="component" value="Unassembled WGS sequence"/>
</dbReference>
<keyword evidence="2" id="KW-1185">Reference proteome</keyword>
<accession>S7W582</accession>
<gene>
    <name evidence="1" type="ORF">SLOPH_1928</name>
</gene>
<evidence type="ECO:0000313" key="2">
    <source>
        <dbReference type="Proteomes" id="UP000014978"/>
    </source>
</evidence>
<dbReference type="Gene3D" id="2.60.450.20">
    <property type="match status" value="1"/>
</dbReference>
<dbReference type="InterPro" id="IPR047002">
    <property type="entry name" value="Tcp10_C_sf"/>
</dbReference>
<name>S7W582_SPRLO</name>